<dbReference type="SUPFAM" id="SSF56112">
    <property type="entry name" value="Protein kinase-like (PK-like)"/>
    <property type="match status" value="1"/>
</dbReference>
<keyword evidence="6" id="KW-0067">ATP-binding</keyword>
<evidence type="ECO:0000259" key="11">
    <source>
        <dbReference type="PROSITE" id="PS50011"/>
    </source>
</evidence>
<keyword evidence="8" id="KW-0472">Membrane</keyword>
<comment type="subcellular location">
    <subcellularLocation>
        <location evidence="1">Cell membrane</location>
        <topology evidence="1">Single-pass type I membrane protein</topology>
    </subcellularLocation>
</comment>
<keyword evidence="9" id="KW-0675">Receptor</keyword>
<dbReference type="PROSITE" id="PS00108">
    <property type="entry name" value="PROTEIN_KINASE_ST"/>
    <property type="match status" value="1"/>
</dbReference>
<evidence type="ECO:0000256" key="3">
    <source>
        <dbReference type="ARBA" id="ARBA00022692"/>
    </source>
</evidence>
<evidence type="ECO:0000256" key="2">
    <source>
        <dbReference type="ARBA" id="ARBA00022475"/>
    </source>
</evidence>
<dbReference type="Proteomes" id="UP000886520">
    <property type="component" value="Chromosome 11"/>
</dbReference>
<organism evidence="12 13">
    <name type="scientific">Adiantum capillus-veneris</name>
    <name type="common">Maidenhair fern</name>
    <dbReference type="NCBI Taxonomy" id="13818"/>
    <lineage>
        <taxon>Eukaryota</taxon>
        <taxon>Viridiplantae</taxon>
        <taxon>Streptophyta</taxon>
        <taxon>Embryophyta</taxon>
        <taxon>Tracheophyta</taxon>
        <taxon>Polypodiopsida</taxon>
        <taxon>Polypodiidae</taxon>
        <taxon>Polypodiales</taxon>
        <taxon>Pteridineae</taxon>
        <taxon>Pteridaceae</taxon>
        <taxon>Vittarioideae</taxon>
        <taxon>Adiantum</taxon>
    </lineage>
</organism>
<evidence type="ECO:0000256" key="7">
    <source>
        <dbReference type="ARBA" id="ARBA00022989"/>
    </source>
</evidence>
<feature type="domain" description="Protein kinase" evidence="11">
    <location>
        <begin position="1"/>
        <end position="236"/>
    </location>
</feature>
<dbReference type="AlphaFoldDB" id="A0A9D4UTU1"/>
<gene>
    <name evidence="12" type="ORF">GOP47_0011231</name>
</gene>
<keyword evidence="5" id="KW-0547">Nucleotide-binding</keyword>
<dbReference type="FunFam" id="1.10.510.10:FF:000240">
    <property type="entry name" value="Lectin-domain containing receptor kinase A4.3"/>
    <property type="match status" value="1"/>
</dbReference>
<dbReference type="InterPro" id="IPR008271">
    <property type="entry name" value="Ser/Thr_kinase_AS"/>
</dbReference>
<dbReference type="Gene3D" id="1.10.510.10">
    <property type="entry name" value="Transferase(Phosphotransferase) domain 1"/>
    <property type="match status" value="1"/>
</dbReference>
<reference evidence="12" key="1">
    <citation type="submission" date="2021-01" db="EMBL/GenBank/DDBJ databases">
        <title>Adiantum capillus-veneris genome.</title>
        <authorList>
            <person name="Fang Y."/>
            <person name="Liao Q."/>
        </authorList>
    </citation>
    <scope>NUCLEOTIDE SEQUENCE</scope>
    <source>
        <strain evidence="12">H3</strain>
        <tissue evidence="12">Leaf</tissue>
    </source>
</reference>
<dbReference type="GO" id="GO:0004672">
    <property type="term" value="F:protein kinase activity"/>
    <property type="evidence" value="ECO:0007669"/>
    <property type="project" value="InterPro"/>
</dbReference>
<dbReference type="SMART" id="SM00220">
    <property type="entry name" value="S_TKc"/>
    <property type="match status" value="1"/>
</dbReference>
<dbReference type="PANTHER" id="PTHR27007">
    <property type="match status" value="1"/>
</dbReference>
<dbReference type="InterPro" id="IPR050528">
    <property type="entry name" value="L-type_Lectin-RKs"/>
</dbReference>
<dbReference type="EMBL" id="JABFUD020000011">
    <property type="protein sequence ID" value="KAI5073218.1"/>
    <property type="molecule type" value="Genomic_DNA"/>
</dbReference>
<evidence type="ECO:0000256" key="4">
    <source>
        <dbReference type="ARBA" id="ARBA00022729"/>
    </source>
</evidence>
<evidence type="ECO:0000313" key="13">
    <source>
        <dbReference type="Proteomes" id="UP000886520"/>
    </source>
</evidence>
<accession>A0A9D4UTU1</accession>
<dbReference type="Gene3D" id="3.30.200.20">
    <property type="entry name" value="Phosphorylase Kinase, domain 1"/>
    <property type="match status" value="1"/>
</dbReference>
<comment type="caution">
    <text evidence="12">The sequence shown here is derived from an EMBL/GenBank/DDBJ whole genome shotgun (WGS) entry which is preliminary data.</text>
</comment>
<keyword evidence="3" id="KW-0812">Transmembrane</keyword>
<name>A0A9D4UTU1_ADICA</name>
<dbReference type="Pfam" id="PF00069">
    <property type="entry name" value="Pkinase"/>
    <property type="match status" value="1"/>
</dbReference>
<evidence type="ECO:0000256" key="9">
    <source>
        <dbReference type="ARBA" id="ARBA00023170"/>
    </source>
</evidence>
<evidence type="ECO:0000256" key="5">
    <source>
        <dbReference type="ARBA" id="ARBA00022741"/>
    </source>
</evidence>
<keyword evidence="7" id="KW-1133">Transmembrane helix</keyword>
<proteinExistence type="predicted"/>
<protein>
    <recommendedName>
        <fullName evidence="11">Protein kinase domain-containing protein</fullName>
    </recommendedName>
</protein>
<dbReference type="GO" id="GO:0005886">
    <property type="term" value="C:plasma membrane"/>
    <property type="evidence" value="ECO:0007669"/>
    <property type="project" value="UniProtKB-SubCell"/>
</dbReference>
<keyword evidence="4" id="KW-0732">Signal</keyword>
<evidence type="ECO:0000256" key="1">
    <source>
        <dbReference type="ARBA" id="ARBA00004251"/>
    </source>
</evidence>
<sequence length="290" mass="31818">MGIISSIRHRNLLELQGWCYEKGEAMLVYKYMRNGSLDRYLYYGEKRGALESETRLRILAGVALALDYLHTGLWECVLHRDVKAANVLLTEKFEPMLADFGLARLVGHDQGAVTMTAAGTPGYVAPEVVYAGKVTEKADVYGFGVLALEVACCRPALHRATRPEDNIDFRLVDWVWLLHQGNQLMEALDPAMHVEPAQKQHWKCVLHVALMCCSPSPESRPSMRQVSQALHGDTLLIMQPLPATRPLYPTALTSLPSASASSTSGTLATSASQASANSTSTFGYPACLPR</sequence>
<evidence type="ECO:0000256" key="10">
    <source>
        <dbReference type="ARBA" id="ARBA00023180"/>
    </source>
</evidence>
<keyword evidence="10" id="KW-0325">Glycoprotein</keyword>
<dbReference type="PROSITE" id="PS50011">
    <property type="entry name" value="PROTEIN_KINASE_DOM"/>
    <property type="match status" value="1"/>
</dbReference>
<evidence type="ECO:0000313" key="12">
    <source>
        <dbReference type="EMBL" id="KAI5073218.1"/>
    </source>
</evidence>
<dbReference type="InterPro" id="IPR000719">
    <property type="entry name" value="Prot_kinase_dom"/>
</dbReference>
<keyword evidence="13" id="KW-1185">Reference proteome</keyword>
<dbReference type="OrthoDB" id="4062651at2759"/>
<dbReference type="GO" id="GO:0005524">
    <property type="term" value="F:ATP binding"/>
    <property type="evidence" value="ECO:0007669"/>
    <property type="project" value="UniProtKB-KW"/>
</dbReference>
<keyword evidence="2" id="KW-1003">Cell membrane</keyword>
<evidence type="ECO:0000256" key="8">
    <source>
        <dbReference type="ARBA" id="ARBA00023136"/>
    </source>
</evidence>
<dbReference type="GO" id="GO:0002229">
    <property type="term" value="P:defense response to oomycetes"/>
    <property type="evidence" value="ECO:0007669"/>
    <property type="project" value="UniProtKB-ARBA"/>
</dbReference>
<dbReference type="InterPro" id="IPR011009">
    <property type="entry name" value="Kinase-like_dom_sf"/>
</dbReference>
<evidence type="ECO:0000256" key="6">
    <source>
        <dbReference type="ARBA" id="ARBA00022840"/>
    </source>
</evidence>